<organism evidence="10 11">
    <name type="scientific">Enterococcus gallinarum</name>
    <dbReference type="NCBI Taxonomy" id="1353"/>
    <lineage>
        <taxon>Bacteria</taxon>
        <taxon>Bacillati</taxon>
        <taxon>Bacillota</taxon>
        <taxon>Bacilli</taxon>
        <taxon>Lactobacillales</taxon>
        <taxon>Enterococcaceae</taxon>
        <taxon>Enterococcus</taxon>
    </lineage>
</organism>
<dbReference type="GO" id="GO:0004721">
    <property type="term" value="F:phosphoprotein phosphatase activity"/>
    <property type="evidence" value="ECO:0007669"/>
    <property type="project" value="TreeGrafter"/>
</dbReference>
<dbReference type="Proteomes" id="UP000254807">
    <property type="component" value="Unassembled WGS sequence"/>
</dbReference>
<keyword evidence="8" id="KW-1133">Transmembrane helix</keyword>
<keyword evidence="8" id="KW-0472">Membrane</keyword>
<dbReference type="SUPFAM" id="SSF55874">
    <property type="entry name" value="ATPase domain of HSP90 chaperone/DNA topoisomerase II/histidine kinase"/>
    <property type="match status" value="1"/>
</dbReference>
<dbReference type="Pfam" id="PF00512">
    <property type="entry name" value="HisKA"/>
    <property type="match status" value="1"/>
</dbReference>
<dbReference type="RefSeq" id="WP_060814823.1">
    <property type="nucleotide sequence ID" value="NZ_JBHULA010000058.1"/>
</dbReference>
<dbReference type="GO" id="GO:0016036">
    <property type="term" value="P:cellular response to phosphate starvation"/>
    <property type="evidence" value="ECO:0007669"/>
    <property type="project" value="TreeGrafter"/>
</dbReference>
<name>A0A376GY46_ENTGA</name>
<keyword evidence="5 10" id="KW-0808">Transferase</keyword>
<evidence type="ECO:0000256" key="4">
    <source>
        <dbReference type="ARBA" id="ARBA00022553"/>
    </source>
</evidence>
<evidence type="ECO:0000256" key="8">
    <source>
        <dbReference type="SAM" id="Phobius"/>
    </source>
</evidence>
<evidence type="ECO:0000259" key="9">
    <source>
        <dbReference type="PROSITE" id="PS50109"/>
    </source>
</evidence>
<dbReference type="SMART" id="SM00388">
    <property type="entry name" value="HisKA"/>
    <property type="match status" value="1"/>
</dbReference>
<evidence type="ECO:0000256" key="2">
    <source>
        <dbReference type="ARBA" id="ARBA00004370"/>
    </source>
</evidence>
<comment type="subcellular location">
    <subcellularLocation>
        <location evidence="2">Membrane</location>
    </subcellularLocation>
</comment>
<accession>A0A376GY46</accession>
<feature type="transmembrane region" description="Helical" evidence="8">
    <location>
        <begin position="58"/>
        <end position="79"/>
    </location>
</feature>
<evidence type="ECO:0000256" key="6">
    <source>
        <dbReference type="ARBA" id="ARBA00022777"/>
    </source>
</evidence>
<protein>
    <recommendedName>
        <fullName evidence="3">histidine kinase</fullName>
        <ecNumber evidence="3">2.7.13.3</ecNumber>
    </recommendedName>
</protein>
<dbReference type="CDD" id="cd00082">
    <property type="entry name" value="HisKA"/>
    <property type="match status" value="1"/>
</dbReference>
<dbReference type="InterPro" id="IPR003594">
    <property type="entry name" value="HATPase_dom"/>
</dbReference>
<dbReference type="InterPro" id="IPR058212">
    <property type="entry name" value="VanS-like"/>
</dbReference>
<dbReference type="Pfam" id="PF02518">
    <property type="entry name" value="HATPase_c"/>
    <property type="match status" value="1"/>
</dbReference>
<dbReference type="PANTHER" id="PTHR45453">
    <property type="entry name" value="PHOSPHATE REGULON SENSOR PROTEIN PHOR"/>
    <property type="match status" value="1"/>
</dbReference>
<dbReference type="PROSITE" id="PS50109">
    <property type="entry name" value="HIS_KIN"/>
    <property type="match status" value="1"/>
</dbReference>
<evidence type="ECO:0000256" key="3">
    <source>
        <dbReference type="ARBA" id="ARBA00012438"/>
    </source>
</evidence>
<feature type="domain" description="Histidine kinase" evidence="9">
    <location>
        <begin position="144"/>
        <end position="359"/>
    </location>
</feature>
<dbReference type="SMART" id="SM00387">
    <property type="entry name" value="HATPase_c"/>
    <property type="match status" value="1"/>
</dbReference>
<dbReference type="InterPro" id="IPR004358">
    <property type="entry name" value="Sig_transdc_His_kin-like_C"/>
</dbReference>
<dbReference type="InterPro" id="IPR036890">
    <property type="entry name" value="HATPase_C_sf"/>
</dbReference>
<keyword evidence="8" id="KW-0812">Transmembrane</keyword>
<proteinExistence type="predicted"/>
<keyword evidence="6 10" id="KW-0418">Kinase</keyword>
<dbReference type="InterPro" id="IPR050351">
    <property type="entry name" value="BphY/WalK/GraS-like"/>
</dbReference>
<dbReference type="PANTHER" id="PTHR45453:SF1">
    <property type="entry name" value="PHOSPHATE REGULON SENSOR PROTEIN PHOR"/>
    <property type="match status" value="1"/>
</dbReference>
<dbReference type="GO" id="GO:0005886">
    <property type="term" value="C:plasma membrane"/>
    <property type="evidence" value="ECO:0007669"/>
    <property type="project" value="TreeGrafter"/>
</dbReference>
<dbReference type="GO" id="GO:0000155">
    <property type="term" value="F:phosphorelay sensor kinase activity"/>
    <property type="evidence" value="ECO:0007669"/>
    <property type="project" value="InterPro"/>
</dbReference>
<keyword evidence="11" id="KW-1185">Reference proteome</keyword>
<comment type="catalytic activity">
    <reaction evidence="1">
        <text>ATP + protein L-histidine = ADP + protein N-phospho-L-histidine.</text>
        <dbReference type="EC" id="2.7.13.3"/>
    </reaction>
</comment>
<evidence type="ECO:0000313" key="10">
    <source>
        <dbReference type="EMBL" id="STD82966.1"/>
    </source>
</evidence>
<keyword evidence="7" id="KW-0902">Two-component regulatory system</keyword>
<dbReference type="EC" id="2.7.13.3" evidence="3"/>
<dbReference type="PRINTS" id="PR00344">
    <property type="entry name" value="BCTRLSENSOR"/>
</dbReference>
<evidence type="ECO:0000313" key="11">
    <source>
        <dbReference type="Proteomes" id="UP000254807"/>
    </source>
</evidence>
<reference evidence="10 11" key="1">
    <citation type="submission" date="2018-06" db="EMBL/GenBank/DDBJ databases">
        <authorList>
            <consortium name="Pathogen Informatics"/>
            <person name="Doyle S."/>
        </authorList>
    </citation>
    <scope>NUCLEOTIDE SEQUENCE [LARGE SCALE GENOMIC DNA]</scope>
    <source>
        <strain evidence="10 11">NCTC12360</strain>
    </source>
</reference>
<dbReference type="InterPro" id="IPR036097">
    <property type="entry name" value="HisK_dim/P_sf"/>
</dbReference>
<feature type="transmembrane region" description="Helical" evidence="8">
    <location>
        <begin position="12"/>
        <end position="38"/>
    </location>
</feature>
<dbReference type="InterPro" id="IPR005467">
    <property type="entry name" value="His_kinase_dom"/>
</dbReference>
<dbReference type="SUPFAM" id="SSF47384">
    <property type="entry name" value="Homodimeric domain of signal transducing histidine kinase"/>
    <property type="match status" value="1"/>
</dbReference>
<dbReference type="Gene3D" id="3.30.565.10">
    <property type="entry name" value="Histidine kinase-like ATPase, C-terminal domain"/>
    <property type="match status" value="1"/>
</dbReference>
<dbReference type="NCBIfam" id="NF033091">
    <property type="entry name" value="HK_VanS_ACDEFG"/>
    <property type="match status" value="1"/>
</dbReference>
<dbReference type="Gene3D" id="1.10.287.130">
    <property type="match status" value="1"/>
</dbReference>
<evidence type="ECO:0000256" key="7">
    <source>
        <dbReference type="ARBA" id="ARBA00023012"/>
    </source>
</evidence>
<dbReference type="InterPro" id="IPR003661">
    <property type="entry name" value="HisK_dim/P_dom"/>
</dbReference>
<evidence type="ECO:0000256" key="5">
    <source>
        <dbReference type="ARBA" id="ARBA00022679"/>
    </source>
</evidence>
<evidence type="ECO:0000256" key="1">
    <source>
        <dbReference type="ARBA" id="ARBA00000085"/>
    </source>
</evidence>
<gene>
    <name evidence="10" type="primary">phoR_1</name>
    <name evidence="10" type="ORF">NCTC12360_01407</name>
</gene>
<dbReference type="AlphaFoldDB" id="A0A376GY46"/>
<keyword evidence="4" id="KW-0597">Phosphoprotein</keyword>
<sequence>MKNRNPLIRKLLTQYFITTGILLAFLVMIPLVIRFIAGTRTWYGTEPIYYILRFFADRWLFCVAIGALLIWFGTTIYYMTKAIGYLNETIQATTQLIEEPTKRITLSSHLIDVQEEMNQLREKSLQDQRAAKEAEQRKNDLIVYLAHDLRTPLTSVIGYLTLLKEEPQLSNAMRDRYTEIALQKAQRLELLISEFFEITRFNLTTIVLQTETTDLSLMLEQLTFEFLPLLEEKNLNWQLNLQKNVLATVDTEKIARVFDNLIRNAINYSYPDSPLLLELVESDSILIRLTNRGKTIPEEMIGRIFEPFYRMDSSRATATGGTGLGLPIAKEILLASGGDISAESKDETIIFNVRLPKPANS</sequence>
<dbReference type="EMBL" id="UFYW01000001">
    <property type="protein sequence ID" value="STD82966.1"/>
    <property type="molecule type" value="Genomic_DNA"/>
</dbReference>